<organism evidence="1 2">
    <name type="scientific">Phialocephala subalpina</name>
    <dbReference type="NCBI Taxonomy" id="576137"/>
    <lineage>
        <taxon>Eukaryota</taxon>
        <taxon>Fungi</taxon>
        <taxon>Dikarya</taxon>
        <taxon>Ascomycota</taxon>
        <taxon>Pezizomycotina</taxon>
        <taxon>Leotiomycetes</taxon>
        <taxon>Helotiales</taxon>
        <taxon>Mollisiaceae</taxon>
        <taxon>Phialocephala</taxon>
        <taxon>Phialocephala fortinii species complex</taxon>
    </lineage>
</organism>
<name>A0A1L7XCD4_9HELO</name>
<accession>A0A1L7XCD4</accession>
<gene>
    <name evidence="1" type="ORF">PAC_12588</name>
</gene>
<keyword evidence="2" id="KW-1185">Reference proteome</keyword>
<sequence>MVTAVGSVFAVTGVFDIATRKEMGERRHLKLYNAIVHPEQDRLDTIFDRSKIMHDVKEKKPWNMTLAEKDAAHRREGFHH</sequence>
<reference evidence="1 2" key="1">
    <citation type="submission" date="2016-03" db="EMBL/GenBank/DDBJ databases">
        <authorList>
            <person name="Ploux O."/>
        </authorList>
    </citation>
    <scope>NUCLEOTIDE SEQUENCE [LARGE SCALE GENOMIC DNA]</scope>
    <source>
        <strain evidence="1 2">UAMH 11012</strain>
    </source>
</reference>
<dbReference type="Proteomes" id="UP000184330">
    <property type="component" value="Unassembled WGS sequence"/>
</dbReference>
<protein>
    <submittedName>
        <fullName evidence="1">Uncharacterized protein</fullName>
    </submittedName>
</protein>
<dbReference type="OrthoDB" id="3531976at2759"/>
<evidence type="ECO:0000313" key="1">
    <source>
        <dbReference type="EMBL" id="CZR62691.1"/>
    </source>
</evidence>
<dbReference type="EMBL" id="FJOG01000021">
    <property type="protein sequence ID" value="CZR62691.1"/>
    <property type="molecule type" value="Genomic_DNA"/>
</dbReference>
<dbReference type="AlphaFoldDB" id="A0A1L7XCD4"/>
<evidence type="ECO:0000313" key="2">
    <source>
        <dbReference type="Proteomes" id="UP000184330"/>
    </source>
</evidence>
<proteinExistence type="predicted"/>